<dbReference type="NCBIfam" id="TIGR00649">
    <property type="entry name" value="MG423"/>
    <property type="match status" value="1"/>
</dbReference>
<dbReference type="InterPro" id="IPR036866">
    <property type="entry name" value="RibonucZ/Hydroxyglut_hydro"/>
</dbReference>
<dbReference type="PANTHER" id="PTHR43694:SF1">
    <property type="entry name" value="RIBONUCLEASE J"/>
    <property type="match status" value="1"/>
</dbReference>
<dbReference type="SMART" id="SM00849">
    <property type="entry name" value="Lactamase_B"/>
    <property type="match status" value="1"/>
</dbReference>
<feature type="domain" description="Metallo-beta-lactamase" evidence="9">
    <location>
        <begin position="63"/>
        <end position="242"/>
    </location>
</feature>
<dbReference type="GO" id="GO:0004527">
    <property type="term" value="F:exonuclease activity"/>
    <property type="evidence" value="ECO:0007669"/>
    <property type="project" value="UniProtKB-KW"/>
</dbReference>
<keyword evidence="1" id="KW-0963">Cytoplasm</keyword>
<dbReference type="Pfam" id="PF00753">
    <property type="entry name" value="Lactamase_B"/>
    <property type="match status" value="1"/>
</dbReference>
<sequence length="601" mass="67527">MIQAQKKYGSGQKTRSFVSRPNAKPAGAKKSANRFNFRRTALPRVNTSDALRVIPLGGCEEVGRNMTVFEYKNDIIILDMGLQFPEEDMPGIDYIIPNAEYLRGKEKNIKAVILSHGHLDHIGAAPILLTKLGYPPVVARDLTLAMTRHRLEDYQKGSSKNLKTIQIKSLQDRIKLGNFNLSFFQIDHSIMDAVGVIIQTPVGTILHPGDWTLEKDDNGQPKLDYSFLSRLPKPTILMLESLGAIDARHSASSNVMKKNLTDIVSQASGRVVIGTFSSQIERIGWILQMVEEQGKKIAFDGYSMKMNIELAKELGYIKYKKDTVIKLKEIDKHPDNKIVVLCTGAQGEGNAVLSRIIDKNHKYVTLRKSDTVILSSSIIPGNERTIQRLKDNLYRQCDNVIHGSIMDIHVSGHGNRADIAYMLNQIKPTYFIPVYANHYMLKEAAKLGRELGWDEKNIIVPDNGQVLEFDAKGGRATSQRVPVNYVYVDGLGVTDTTNIVLRDRQVLAEDGMVVVIATVDSKTGRLIQNPDIISRGFVFLKENKQLIEDVRHQVKKLVVKSDPLTWTDTNFVKNKIRDDVGKFLFQKTEKRPMILPVVIEV</sequence>
<dbReference type="CDD" id="cd07714">
    <property type="entry name" value="RNaseJ_MBL-fold"/>
    <property type="match status" value="1"/>
</dbReference>
<dbReference type="PANTHER" id="PTHR43694">
    <property type="entry name" value="RIBONUCLEASE J"/>
    <property type="match status" value="1"/>
</dbReference>
<dbReference type="InterPro" id="IPR011108">
    <property type="entry name" value="RMMBL"/>
</dbReference>
<dbReference type="InterPro" id="IPR055132">
    <property type="entry name" value="RNase_J_b_CASP"/>
</dbReference>
<reference evidence="11" key="1">
    <citation type="submission" date="2017-09" db="EMBL/GenBank/DDBJ databases">
        <title>Depth-based differentiation of microbial function through sediment-hosted aquifers and enrichment of novel symbionts in the deep terrestrial subsurface.</title>
        <authorList>
            <person name="Probst A.J."/>
            <person name="Ladd B."/>
            <person name="Jarett J.K."/>
            <person name="Geller-Mcgrath D.E."/>
            <person name="Sieber C.M.K."/>
            <person name="Emerson J.B."/>
            <person name="Anantharaman K."/>
            <person name="Thomas B.C."/>
            <person name="Malmstrom R."/>
            <person name="Stieglmeier M."/>
            <person name="Klingl A."/>
            <person name="Woyke T."/>
            <person name="Ryan C.M."/>
            <person name="Banfield J.F."/>
        </authorList>
    </citation>
    <scope>NUCLEOTIDE SEQUENCE [LARGE SCALE GENOMIC DNA]</scope>
</reference>
<dbReference type="Gene3D" id="3.60.15.10">
    <property type="entry name" value="Ribonuclease Z/Hydroxyacylglutathione hydrolase-like"/>
    <property type="match status" value="1"/>
</dbReference>
<dbReference type="Proteomes" id="UP000231183">
    <property type="component" value="Unassembled WGS sequence"/>
</dbReference>
<dbReference type="EMBL" id="PFBX01000014">
    <property type="protein sequence ID" value="PIT87680.1"/>
    <property type="molecule type" value="Genomic_DNA"/>
</dbReference>
<dbReference type="GO" id="GO:0046872">
    <property type="term" value="F:metal ion binding"/>
    <property type="evidence" value="ECO:0007669"/>
    <property type="project" value="UniProtKB-KW"/>
</dbReference>
<name>A0A2M6W4L6_9BACT</name>
<dbReference type="SUPFAM" id="SSF56281">
    <property type="entry name" value="Metallo-hydrolase/oxidoreductase"/>
    <property type="match status" value="1"/>
</dbReference>
<comment type="caution">
    <text evidence="10">The sequence shown here is derived from an EMBL/GenBank/DDBJ whole genome shotgun (WGS) entry which is preliminary data.</text>
</comment>
<dbReference type="InterPro" id="IPR041636">
    <property type="entry name" value="RNase_J_C"/>
</dbReference>
<keyword evidence="5" id="KW-0862">Zinc</keyword>
<evidence type="ECO:0000313" key="11">
    <source>
        <dbReference type="Proteomes" id="UP000231183"/>
    </source>
</evidence>
<keyword evidence="7" id="KW-0694">RNA-binding</keyword>
<dbReference type="InterPro" id="IPR004613">
    <property type="entry name" value="RNase_J"/>
</dbReference>
<keyword evidence="4" id="KW-0378">Hydrolase</keyword>
<evidence type="ECO:0000256" key="1">
    <source>
        <dbReference type="ARBA" id="ARBA00022490"/>
    </source>
</evidence>
<protein>
    <recommendedName>
        <fullName evidence="9">Metallo-beta-lactamase domain-containing protein</fullName>
    </recommendedName>
</protein>
<dbReference type="Gene3D" id="3.10.20.580">
    <property type="match status" value="1"/>
</dbReference>
<evidence type="ECO:0000259" key="9">
    <source>
        <dbReference type="SMART" id="SM00849"/>
    </source>
</evidence>
<evidence type="ECO:0000256" key="2">
    <source>
        <dbReference type="ARBA" id="ARBA00022722"/>
    </source>
</evidence>
<dbReference type="Pfam" id="PF17770">
    <property type="entry name" value="RNase_J_C"/>
    <property type="match status" value="1"/>
</dbReference>
<proteinExistence type="predicted"/>
<evidence type="ECO:0000256" key="5">
    <source>
        <dbReference type="ARBA" id="ARBA00022833"/>
    </source>
</evidence>
<dbReference type="AlphaFoldDB" id="A0A2M6W4L6"/>
<dbReference type="Gene3D" id="3.40.50.10710">
    <property type="entry name" value="Metallo-hydrolase/oxidoreductase"/>
    <property type="match status" value="1"/>
</dbReference>
<dbReference type="Pfam" id="PF07521">
    <property type="entry name" value="RMMBL"/>
    <property type="match status" value="1"/>
</dbReference>
<gene>
    <name evidence="10" type="ORF">COU31_01885</name>
</gene>
<evidence type="ECO:0000256" key="8">
    <source>
        <dbReference type="SAM" id="MobiDB-lite"/>
    </source>
</evidence>
<accession>A0A2M6W4L6</accession>
<evidence type="ECO:0000313" key="10">
    <source>
        <dbReference type="EMBL" id="PIT87680.1"/>
    </source>
</evidence>
<keyword evidence="6" id="KW-0269">Exonuclease</keyword>
<evidence type="ECO:0000256" key="4">
    <source>
        <dbReference type="ARBA" id="ARBA00022801"/>
    </source>
</evidence>
<dbReference type="Pfam" id="PF22505">
    <property type="entry name" value="RNase_J_b_CASP"/>
    <property type="match status" value="1"/>
</dbReference>
<keyword evidence="2" id="KW-0540">Nuclease</keyword>
<evidence type="ECO:0000256" key="6">
    <source>
        <dbReference type="ARBA" id="ARBA00022839"/>
    </source>
</evidence>
<evidence type="ECO:0000256" key="3">
    <source>
        <dbReference type="ARBA" id="ARBA00022723"/>
    </source>
</evidence>
<dbReference type="GO" id="GO:0003723">
    <property type="term" value="F:RNA binding"/>
    <property type="evidence" value="ECO:0007669"/>
    <property type="project" value="UniProtKB-KW"/>
</dbReference>
<dbReference type="InterPro" id="IPR042173">
    <property type="entry name" value="RNase_J_2"/>
</dbReference>
<organism evidence="10 11">
    <name type="scientific">Candidatus Magasanikbacteria bacterium CG10_big_fil_rev_8_21_14_0_10_40_10</name>
    <dbReference type="NCBI Taxonomy" id="1974648"/>
    <lineage>
        <taxon>Bacteria</taxon>
        <taxon>Candidatus Magasanikiibacteriota</taxon>
    </lineage>
</organism>
<feature type="region of interest" description="Disordered" evidence="8">
    <location>
        <begin position="1"/>
        <end position="31"/>
    </location>
</feature>
<keyword evidence="3" id="KW-0479">Metal-binding</keyword>
<dbReference type="InterPro" id="IPR001279">
    <property type="entry name" value="Metallo-B-lactamas"/>
</dbReference>
<evidence type="ECO:0000256" key="7">
    <source>
        <dbReference type="ARBA" id="ARBA00022884"/>
    </source>
</evidence>